<evidence type="ECO:0000313" key="1">
    <source>
        <dbReference type="EMBL" id="KZN65200.1"/>
    </source>
</evidence>
<dbReference type="EMBL" id="AUYC01000018">
    <property type="protein sequence ID" value="KZN65200.1"/>
    <property type="molecule type" value="Genomic_DNA"/>
</dbReference>
<comment type="caution">
    <text evidence="1">The sequence shown here is derived from an EMBL/GenBank/DDBJ whole genome shotgun (WGS) entry which is preliminary data.</text>
</comment>
<dbReference type="Proteomes" id="UP000076486">
    <property type="component" value="Unassembled WGS sequence"/>
</dbReference>
<evidence type="ECO:0000313" key="2">
    <source>
        <dbReference type="Proteomes" id="UP000076486"/>
    </source>
</evidence>
<accession>A0A161YSP5</accession>
<sequence length="45" mass="5132">MLICEQLELMNWCVYGAVFRSSVVPLKIVLLSDGLQPKRAAKRRV</sequence>
<dbReference type="AlphaFoldDB" id="A0A161YSP5"/>
<protein>
    <submittedName>
        <fullName evidence="1">Uncharacterized protein</fullName>
    </submittedName>
</protein>
<reference evidence="1 2" key="1">
    <citation type="submission" date="2013-07" db="EMBL/GenBank/DDBJ databases">
        <title>Comparative Genomic and Metabolomic Analysis of Twelve Strains of Pseudoalteromonas luteoviolacea.</title>
        <authorList>
            <person name="Vynne N.G."/>
            <person name="Mansson M."/>
            <person name="Gram L."/>
        </authorList>
    </citation>
    <scope>NUCLEOTIDE SEQUENCE [LARGE SCALE GENOMIC DNA]</scope>
    <source>
        <strain evidence="1 2">CPMOR-1</strain>
    </source>
</reference>
<dbReference type="PATRIC" id="fig|1365248.3.peg.1391"/>
<name>A0A161YSP5_9GAMM</name>
<organism evidence="1 2">
    <name type="scientific">Pseudoalteromonas luteoviolacea CPMOR-1</name>
    <dbReference type="NCBI Taxonomy" id="1365248"/>
    <lineage>
        <taxon>Bacteria</taxon>
        <taxon>Pseudomonadati</taxon>
        <taxon>Pseudomonadota</taxon>
        <taxon>Gammaproteobacteria</taxon>
        <taxon>Alteromonadales</taxon>
        <taxon>Pseudoalteromonadaceae</taxon>
        <taxon>Pseudoalteromonas</taxon>
    </lineage>
</organism>
<proteinExistence type="predicted"/>
<gene>
    <name evidence="1" type="ORF">N473_01110</name>
</gene>